<protein>
    <submittedName>
        <fullName evidence="2">Proline dehydrogenase subunit delta</fullName>
    </submittedName>
</protein>
<evidence type="ECO:0000313" key="3">
    <source>
        <dbReference type="Proteomes" id="UP001209654"/>
    </source>
</evidence>
<dbReference type="EMBL" id="BRVS01000009">
    <property type="protein sequence ID" value="GLB67866.1"/>
    <property type="molecule type" value="Genomic_DNA"/>
</dbReference>
<reference evidence="2 3" key="1">
    <citation type="journal article" date="2023" name="Int. J. Syst. Evol. Microbiol.">
        <title>Arthrobacter mangrovi sp. nov., an actinobacterium isolated from the rhizosphere of a mangrove.</title>
        <authorList>
            <person name="Hamada M."/>
            <person name="Saitou S."/>
            <person name="Enomoto N."/>
            <person name="Nanri K."/>
            <person name="Hidaka K."/>
            <person name="Miura T."/>
            <person name="Tamura T."/>
        </authorList>
    </citation>
    <scope>NUCLEOTIDE SEQUENCE [LARGE SCALE GENOMIC DNA]</scope>
    <source>
        <strain evidence="2 3">NBRC 112813</strain>
    </source>
</reference>
<dbReference type="Proteomes" id="UP001209654">
    <property type="component" value="Unassembled WGS sequence"/>
</dbReference>
<dbReference type="InterPro" id="IPR041854">
    <property type="entry name" value="BFD-like_2Fe2S-bd_dom_sf"/>
</dbReference>
<dbReference type="InterPro" id="IPR007419">
    <property type="entry name" value="BFD-like_2Fe2S-bd_dom"/>
</dbReference>
<feature type="domain" description="BFD-like [2Fe-2S]-binding" evidence="1">
    <location>
        <begin position="6"/>
        <end position="58"/>
    </location>
</feature>
<evidence type="ECO:0000313" key="2">
    <source>
        <dbReference type="EMBL" id="GLB67866.1"/>
    </source>
</evidence>
<dbReference type="Pfam" id="PF04324">
    <property type="entry name" value="Fer2_BFD"/>
    <property type="match status" value="1"/>
</dbReference>
<keyword evidence="3" id="KW-1185">Reference proteome</keyword>
<evidence type="ECO:0000259" key="1">
    <source>
        <dbReference type="Pfam" id="PF04324"/>
    </source>
</evidence>
<gene>
    <name evidence="2" type="ORF">AHIS1636_23060</name>
</gene>
<accession>A0ABQ5MV57</accession>
<organism evidence="2 3">
    <name type="scientific">Arthrobacter mangrovi</name>
    <dbReference type="NCBI Taxonomy" id="2966350"/>
    <lineage>
        <taxon>Bacteria</taxon>
        <taxon>Bacillati</taxon>
        <taxon>Actinomycetota</taxon>
        <taxon>Actinomycetes</taxon>
        <taxon>Micrococcales</taxon>
        <taxon>Micrococcaceae</taxon>
        <taxon>Arthrobacter</taxon>
    </lineage>
</organism>
<comment type="caution">
    <text evidence="2">The sequence shown here is derived from an EMBL/GenBank/DDBJ whole genome shotgun (WGS) entry which is preliminary data.</text>
</comment>
<dbReference type="Gene3D" id="1.10.10.1100">
    <property type="entry name" value="BFD-like [2Fe-2S]-binding domain"/>
    <property type="match status" value="1"/>
</dbReference>
<proteinExistence type="predicted"/>
<name>A0ABQ5MV57_9MICC</name>
<sequence length="100" mass="10496">MNNPTICRCEDVTLRQLEDCLAAGGTEVSLREVKLQTRAGMGICQGRTCLPLLAALVDSTGRGLPQDAGLVRNQPVRPLVLADLARFASNGGGEATRCSG</sequence>
<dbReference type="RefSeq" id="WP_264795977.1">
    <property type="nucleotide sequence ID" value="NZ_BRVS01000009.1"/>
</dbReference>